<reference evidence="2 3" key="1">
    <citation type="submission" date="2018-01" db="EMBL/GenBank/DDBJ databases">
        <title>Whole genome analyses suggest that Burkholderia sensu lato contains two further novel genera in the rhizoxinica-symbiotica group Mycetohabitans gen. nov., and Trinickia gen. nov.: implications for the evolution of diazotrophy and nodulation in the Burkholderiaceae.</title>
        <authorList>
            <person name="Estrada-de los Santos P."/>
            <person name="Palmer M."/>
            <person name="Chavez-Ramirez B."/>
            <person name="Beukes C."/>
            <person name="Steenkamp E.T."/>
            <person name="Hirsch A.M."/>
            <person name="Manyaka P."/>
            <person name="Maluk M."/>
            <person name="Lafos M."/>
            <person name="Crook M."/>
            <person name="Gross E."/>
            <person name="Simon M.F."/>
            <person name="Bueno dos Reis Junior F."/>
            <person name="Poole P.S."/>
            <person name="Venter S.N."/>
            <person name="James E.K."/>
        </authorList>
    </citation>
    <scope>NUCLEOTIDE SEQUENCE [LARGE SCALE GENOMIC DNA]</scope>
    <source>
        <strain evidence="2 3">GP25-8</strain>
    </source>
</reference>
<dbReference type="EMBL" id="PNYB01000024">
    <property type="protein sequence ID" value="PMS18629.1"/>
    <property type="molecule type" value="Genomic_DNA"/>
</dbReference>
<dbReference type="Proteomes" id="UP000235347">
    <property type="component" value="Unassembled WGS sequence"/>
</dbReference>
<evidence type="ECO:0000313" key="2">
    <source>
        <dbReference type="EMBL" id="PMS18629.1"/>
    </source>
</evidence>
<name>A0A2N7VN96_9BURK</name>
<keyword evidence="1" id="KW-0812">Transmembrane</keyword>
<dbReference type="AlphaFoldDB" id="A0A2N7VN96"/>
<gene>
    <name evidence="2" type="ORF">C0Z19_22395</name>
</gene>
<keyword evidence="1" id="KW-1133">Transmembrane helix</keyword>
<sequence length="64" mass="6963">MDRLFFMFKAISAAVIGVGLLIGATMRPGQRDFLRASIVVSGQVVRLNAGGYYPRIEFVTKAGE</sequence>
<comment type="caution">
    <text evidence="2">The sequence shown here is derived from an EMBL/GenBank/DDBJ whole genome shotgun (WGS) entry which is preliminary data.</text>
</comment>
<feature type="transmembrane region" description="Helical" evidence="1">
    <location>
        <begin position="6"/>
        <end position="26"/>
    </location>
</feature>
<organism evidence="2 3">
    <name type="scientific">Trinickia soli</name>
    <dbReference type="NCBI Taxonomy" id="380675"/>
    <lineage>
        <taxon>Bacteria</taxon>
        <taxon>Pseudomonadati</taxon>
        <taxon>Pseudomonadota</taxon>
        <taxon>Betaproteobacteria</taxon>
        <taxon>Burkholderiales</taxon>
        <taxon>Burkholderiaceae</taxon>
        <taxon>Trinickia</taxon>
    </lineage>
</organism>
<evidence type="ECO:0000313" key="3">
    <source>
        <dbReference type="Proteomes" id="UP000235347"/>
    </source>
</evidence>
<keyword evidence="1" id="KW-0472">Membrane</keyword>
<proteinExistence type="predicted"/>
<accession>A0A2N7VN96</accession>
<evidence type="ECO:0000256" key="1">
    <source>
        <dbReference type="SAM" id="Phobius"/>
    </source>
</evidence>
<protein>
    <submittedName>
        <fullName evidence="2">Uncharacterized protein</fullName>
    </submittedName>
</protein>
<keyword evidence="3" id="KW-1185">Reference proteome</keyword>
<dbReference type="RefSeq" id="WP_102612033.1">
    <property type="nucleotide sequence ID" value="NZ_CADIKD010000017.1"/>
</dbReference>